<evidence type="ECO:0000256" key="3">
    <source>
        <dbReference type="ARBA" id="ARBA00023125"/>
    </source>
</evidence>
<dbReference type="PANTHER" id="PTHR30126:SF39">
    <property type="entry name" value="HTH-TYPE TRANSCRIPTIONAL REGULATOR CYSL"/>
    <property type="match status" value="1"/>
</dbReference>
<name>A0A2J8B0N5_9FIRM</name>
<protein>
    <recommendedName>
        <fullName evidence="5">HTH lysR-type domain-containing protein</fullName>
    </recommendedName>
</protein>
<dbReference type="InterPro" id="IPR036388">
    <property type="entry name" value="WH-like_DNA-bd_sf"/>
</dbReference>
<dbReference type="Gene3D" id="3.40.190.10">
    <property type="entry name" value="Periplasmic binding protein-like II"/>
    <property type="match status" value="2"/>
</dbReference>
<dbReference type="Pfam" id="PF03466">
    <property type="entry name" value="LysR_substrate"/>
    <property type="match status" value="1"/>
</dbReference>
<dbReference type="PANTHER" id="PTHR30126">
    <property type="entry name" value="HTH-TYPE TRANSCRIPTIONAL REGULATOR"/>
    <property type="match status" value="1"/>
</dbReference>
<comment type="similarity">
    <text evidence="1">Belongs to the LysR transcriptional regulatory family.</text>
</comment>
<dbReference type="SUPFAM" id="SSF46785">
    <property type="entry name" value="Winged helix' DNA-binding domain"/>
    <property type="match status" value="1"/>
</dbReference>
<evidence type="ECO:0000256" key="2">
    <source>
        <dbReference type="ARBA" id="ARBA00023015"/>
    </source>
</evidence>
<dbReference type="PROSITE" id="PS50931">
    <property type="entry name" value="HTH_LYSR"/>
    <property type="match status" value="1"/>
</dbReference>
<dbReference type="InterPro" id="IPR005119">
    <property type="entry name" value="LysR_subst-bd"/>
</dbReference>
<dbReference type="GO" id="GO:0003700">
    <property type="term" value="F:DNA-binding transcription factor activity"/>
    <property type="evidence" value="ECO:0007669"/>
    <property type="project" value="InterPro"/>
</dbReference>
<proteinExistence type="inferred from homology"/>
<feature type="domain" description="HTH lysR-type" evidence="5">
    <location>
        <begin position="1"/>
        <end position="58"/>
    </location>
</feature>
<dbReference type="Gene3D" id="1.10.10.10">
    <property type="entry name" value="Winged helix-like DNA-binding domain superfamily/Winged helix DNA-binding domain"/>
    <property type="match status" value="1"/>
</dbReference>
<dbReference type="InterPro" id="IPR036390">
    <property type="entry name" value="WH_DNA-bd_sf"/>
</dbReference>
<sequence length="303" mass="34834">MLDIRYKTFLELAKQLNYTKAAKRLNYTQPTVTKHIQYIENRLQVKLVYSQGREVKLTHEGILLRDHLYELLDMIEKFEHTLARSNNRSSSNIGTSRTVGEYYIPLYTKLLAQNRLHFNLLVENTDILLGALEERSIDCALISGPVKERAGMIKEEFFRDQIVLVCSPNHNLAGKTVDLADLFDEKLTMREHGSGLLQSLTTTFYKMGIQLSQFNQLKFIGNIRLTKEILYQGERLGFLYFASVREDIEAGKLVTVNIRGLNLRQPYYMVYYDTCQACNLAQKLRQYIVTPMAEAASGGADKK</sequence>
<evidence type="ECO:0000259" key="5">
    <source>
        <dbReference type="PROSITE" id="PS50931"/>
    </source>
</evidence>
<evidence type="ECO:0000313" key="7">
    <source>
        <dbReference type="Proteomes" id="UP000236394"/>
    </source>
</evidence>
<keyword evidence="4" id="KW-0804">Transcription</keyword>
<dbReference type="SUPFAM" id="SSF53850">
    <property type="entry name" value="Periplasmic binding protein-like II"/>
    <property type="match status" value="1"/>
</dbReference>
<dbReference type="Proteomes" id="UP000236394">
    <property type="component" value="Unassembled WGS sequence"/>
</dbReference>
<gene>
    <name evidence="6" type="ORF">B7R76_05705</name>
</gene>
<organism evidence="6 7">
    <name type="scientific">Mageeibacillus indolicus</name>
    <dbReference type="NCBI Taxonomy" id="884684"/>
    <lineage>
        <taxon>Bacteria</taxon>
        <taxon>Bacillati</taxon>
        <taxon>Bacillota</taxon>
        <taxon>Clostridia</taxon>
        <taxon>Eubacteriales</taxon>
        <taxon>Oscillospiraceae</taxon>
        <taxon>Mageeibacillus</taxon>
    </lineage>
</organism>
<comment type="caution">
    <text evidence="6">The sequence shown here is derived from an EMBL/GenBank/DDBJ whole genome shotgun (WGS) entry which is preliminary data.</text>
</comment>
<evidence type="ECO:0000256" key="1">
    <source>
        <dbReference type="ARBA" id="ARBA00009437"/>
    </source>
</evidence>
<evidence type="ECO:0000256" key="4">
    <source>
        <dbReference type="ARBA" id="ARBA00023163"/>
    </source>
</evidence>
<evidence type="ECO:0000313" key="6">
    <source>
        <dbReference type="EMBL" id="PNH18338.1"/>
    </source>
</evidence>
<accession>A0A2J8B0N5</accession>
<dbReference type="EMBL" id="NBZD01000003">
    <property type="protein sequence ID" value="PNH18338.1"/>
    <property type="molecule type" value="Genomic_DNA"/>
</dbReference>
<dbReference type="AlphaFoldDB" id="A0A2J8B0N5"/>
<dbReference type="Pfam" id="PF00126">
    <property type="entry name" value="HTH_1"/>
    <property type="match status" value="1"/>
</dbReference>
<keyword evidence="3" id="KW-0238">DNA-binding</keyword>
<reference evidence="7" key="1">
    <citation type="submission" date="2017-04" db="EMBL/GenBank/DDBJ databases">
        <authorList>
            <person name="Bumgarner R.E."/>
            <person name="Fredricks D.N."/>
            <person name="Srinivasan S."/>
        </authorList>
    </citation>
    <scope>NUCLEOTIDE SEQUENCE [LARGE SCALE GENOMIC DNA]</scope>
    <source>
        <strain evidence="7">KA00405</strain>
    </source>
</reference>
<dbReference type="RefSeq" id="WP_102892586.1">
    <property type="nucleotide sequence ID" value="NZ_NBZD01000003.1"/>
</dbReference>
<dbReference type="InterPro" id="IPR000847">
    <property type="entry name" value="LysR_HTH_N"/>
</dbReference>
<dbReference type="GO" id="GO:0000976">
    <property type="term" value="F:transcription cis-regulatory region binding"/>
    <property type="evidence" value="ECO:0007669"/>
    <property type="project" value="TreeGrafter"/>
</dbReference>
<keyword evidence="2" id="KW-0805">Transcription regulation</keyword>